<dbReference type="FunFam" id="1.20.1310.10:FF:000002">
    <property type="entry name" value="cullin-3 isoform X1"/>
    <property type="match status" value="1"/>
</dbReference>
<dbReference type="SMART" id="SM00884">
    <property type="entry name" value="Cullin_Nedd8"/>
    <property type="match status" value="1"/>
</dbReference>
<dbReference type="InterPro" id="IPR016158">
    <property type="entry name" value="Cullin_homology"/>
</dbReference>
<organism evidence="9 10">
    <name type="scientific">Neocallimastix californiae</name>
    <dbReference type="NCBI Taxonomy" id="1754190"/>
    <lineage>
        <taxon>Eukaryota</taxon>
        <taxon>Fungi</taxon>
        <taxon>Fungi incertae sedis</taxon>
        <taxon>Chytridiomycota</taxon>
        <taxon>Chytridiomycota incertae sedis</taxon>
        <taxon>Neocallimastigomycetes</taxon>
        <taxon>Neocallimastigales</taxon>
        <taxon>Neocallimastigaceae</taxon>
        <taxon>Neocallimastix</taxon>
    </lineage>
</organism>
<dbReference type="GO" id="GO:0031625">
    <property type="term" value="F:ubiquitin protein ligase binding"/>
    <property type="evidence" value="ECO:0007669"/>
    <property type="project" value="InterPro"/>
</dbReference>
<dbReference type="OrthoDB" id="27073at2759"/>
<keyword evidence="10" id="KW-1185">Reference proteome</keyword>
<sequence length="784" mass="91846">MNSIKKTFSLKGKKNLYFNNQSDKNKRQRTDSKYNKMNDVNMYNADNNITSFPSDGKQFEIKTSRKRIEFGSLEDLNIPTLTLDFNVEWNRLKNAMDAIYYSTPLFNSLEELYMLCENLCKYNYAPQLYDNIQNVLKEYLIKDYKNILQTIENNDFLISLSSLWTSFCKKLVMIRSVFLYLDRTYALKEIKIGSLWSLGLELFKINISNQPEINDKAIKDLLQLIELDRTIIKMYIDLNKYPEFEKQFLESSTLFYKNESRSYIDDISDATNHGQLIAEYLQRVETYLNEEVERCNFGCYNGYIDSGTRKSVTSIVENEMIKNYIDVILEKGFDHLISSKSYGDLNRLYSLVNRVDLLESLRIYFCNYIKKTGSFYVMDSSKDSIMVQSLLNFKKDLDDVLKFSFSNNEKFVNTVKEGFETFINQRQNKPAELISKYIDNKLRQVKSIPEEKIEEIQERCMFLFRFINGKDIFEAYYKKDLSKRLLLFSKSINIDLEKSMIAKLKDECGGGYTSKLEGMFKDMSISKDLVSEFNKNPEYTSRIGNISLYVNVLTSGFWPTYPQSNYNMPKEFLECQSAFSDFYLQSHGGRVLQWQNSLGFCILKADYPENPKELIVSLAQAIILLLFNDHDVLNYQDIASMTLMNTKELKKSLQSLSCGKYRVLIKSTEGKIVNESDSFTFNKGFESSSRILKINSVQAKESLEERKTTREKVFKDRQYQIDAAIVRIMKARKTISHPILLSELFKQLKFQIMPQDIKTRIESLIERDYIKRDPSNNTIYHYVL</sequence>
<dbReference type="Proteomes" id="UP000193920">
    <property type="component" value="Unassembled WGS sequence"/>
</dbReference>
<dbReference type="SMART" id="SM00182">
    <property type="entry name" value="CULLIN"/>
    <property type="match status" value="1"/>
</dbReference>
<dbReference type="Gene3D" id="1.10.10.10">
    <property type="entry name" value="Winged helix-like DNA-binding domain superfamily/Winged helix DNA-binding domain"/>
    <property type="match status" value="1"/>
</dbReference>
<evidence type="ECO:0000256" key="4">
    <source>
        <dbReference type="ARBA" id="ARBA00022786"/>
    </source>
</evidence>
<comment type="pathway">
    <text evidence="1">Protein modification; protein ubiquitination.</text>
</comment>
<dbReference type="FunFam" id="1.10.10.10:FF:000050">
    <property type="entry name" value="Cullin 4B"/>
    <property type="match status" value="1"/>
</dbReference>
<dbReference type="InterPro" id="IPR036388">
    <property type="entry name" value="WH-like_DNA-bd_sf"/>
</dbReference>
<keyword evidence="5" id="KW-0832">Ubl conjugation</keyword>
<dbReference type="GO" id="GO:0006511">
    <property type="term" value="P:ubiquitin-dependent protein catabolic process"/>
    <property type="evidence" value="ECO:0007669"/>
    <property type="project" value="InterPro"/>
</dbReference>
<protein>
    <submittedName>
        <fullName evidence="9">Cullin 4</fullName>
    </submittedName>
</protein>
<evidence type="ECO:0000313" key="10">
    <source>
        <dbReference type="Proteomes" id="UP000193920"/>
    </source>
</evidence>
<evidence type="ECO:0000256" key="3">
    <source>
        <dbReference type="ARBA" id="ARBA00022499"/>
    </source>
</evidence>
<keyword evidence="4" id="KW-0833">Ubl conjugation pathway</keyword>
<dbReference type="STRING" id="1754190.A0A1Y1ZYL9"/>
<dbReference type="InterPro" id="IPR001373">
    <property type="entry name" value="Cullin_N"/>
</dbReference>
<dbReference type="SUPFAM" id="SSF46785">
    <property type="entry name" value="Winged helix' DNA-binding domain"/>
    <property type="match status" value="1"/>
</dbReference>
<dbReference type="Pfam" id="PF26557">
    <property type="entry name" value="Cullin_AB"/>
    <property type="match status" value="1"/>
</dbReference>
<dbReference type="InterPro" id="IPR036390">
    <property type="entry name" value="WH_DNA-bd_sf"/>
</dbReference>
<evidence type="ECO:0000256" key="7">
    <source>
        <dbReference type="RuleBase" id="RU003829"/>
    </source>
</evidence>
<keyword evidence="3" id="KW-1017">Isopeptide bond</keyword>
<feature type="domain" description="Cullin family profile" evidence="8">
    <location>
        <begin position="429"/>
        <end position="657"/>
    </location>
</feature>
<dbReference type="EMBL" id="MCOG01000341">
    <property type="protein sequence ID" value="ORY15361.1"/>
    <property type="molecule type" value="Genomic_DNA"/>
</dbReference>
<dbReference type="Gene3D" id="1.20.1310.10">
    <property type="entry name" value="Cullin Repeats"/>
    <property type="match status" value="4"/>
</dbReference>
<dbReference type="PANTHER" id="PTHR11932">
    <property type="entry name" value="CULLIN"/>
    <property type="match status" value="1"/>
</dbReference>
<evidence type="ECO:0000313" key="9">
    <source>
        <dbReference type="EMBL" id="ORY15361.1"/>
    </source>
</evidence>
<name>A0A1Y1ZYL9_9FUNG</name>
<dbReference type="InterPro" id="IPR016159">
    <property type="entry name" value="Cullin_repeat-like_dom_sf"/>
</dbReference>
<evidence type="ECO:0000256" key="1">
    <source>
        <dbReference type="ARBA" id="ARBA00004906"/>
    </source>
</evidence>
<reference evidence="9 10" key="1">
    <citation type="submission" date="2016-08" db="EMBL/GenBank/DDBJ databases">
        <title>A Parts List for Fungal Cellulosomes Revealed by Comparative Genomics.</title>
        <authorList>
            <consortium name="DOE Joint Genome Institute"/>
            <person name="Haitjema C.H."/>
            <person name="Gilmore S.P."/>
            <person name="Henske J.K."/>
            <person name="Solomon K.V."/>
            <person name="De Groot R."/>
            <person name="Kuo A."/>
            <person name="Mondo S.J."/>
            <person name="Salamov A.A."/>
            <person name="Labutti K."/>
            <person name="Zhao Z."/>
            <person name="Chiniquy J."/>
            <person name="Barry K."/>
            <person name="Brewer H.M."/>
            <person name="Purvine S.O."/>
            <person name="Wright A.T."/>
            <person name="Boxma B."/>
            <person name="Van Alen T."/>
            <person name="Hackstein J.H."/>
            <person name="Baker S.E."/>
            <person name="Grigoriev I.V."/>
            <person name="O'Malley M.A."/>
        </authorList>
    </citation>
    <scope>NUCLEOTIDE SEQUENCE [LARGE SCALE GENOMIC DNA]</scope>
    <source>
        <strain evidence="9 10">G1</strain>
    </source>
</reference>
<comment type="caution">
    <text evidence="9">The sequence shown here is derived from an EMBL/GenBank/DDBJ whole genome shotgun (WGS) entry which is preliminary data.</text>
</comment>
<accession>A0A1Y1ZYL9</accession>
<dbReference type="InterPro" id="IPR045093">
    <property type="entry name" value="Cullin"/>
</dbReference>
<proteinExistence type="inferred from homology"/>
<dbReference type="Pfam" id="PF00888">
    <property type="entry name" value="Cullin"/>
    <property type="match status" value="1"/>
</dbReference>
<comment type="similarity">
    <text evidence="2 6 7">Belongs to the cullin family.</text>
</comment>
<gene>
    <name evidence="9" type="ORF">LY90DRAFT_524726</name>
</gene>
<dbReference type="FunFam" id="1.20.1310.10:FF:000004">
    <property type="entry name" value="Cullin 4B"/>
    <property type="match status" value="1"/>
</dbReference>
<dbReference type="Gene3D" id="3.30.230.130">
    <property type="entry name" value="Cullin, Chain C, Domain 2"/>
    <property type="match status" value="1"/>
</dbReference>
<evidence type="ECO:0000256" key="6">
    <source>
        <dbReference type="PROSITE-ProRule" id="PRU00330"/>
    </source>
</evidence>
<dbReference type="PROSITE" id="PS50069">
    <property type="entry name" value="CULLIN_2"/>
    <property type="match status" value="1"/>
</dbReference>
<evidence type="ECO:0000256" key="2">
    <source>
        <dbReference type="ARBA" id="ARBA00006019"/>
    </source>
</evidence>
<dbReference type="InterPro" id="IPR036317">
    <property type="entry name" value="Cullin_homology_sf"/>
</dbReference>
<dbReference type="SUPFAM" id="SSF74788">
    <property type="entry name" value="Cullin repeat-like"/>
    <property type="match status" value="1"/>
</dbReference>
<dbReference type="Pfam" id="PF10557">
    <property type="entry name" value="Cullin_Nedd8"/>
    <property type="match status" value="1"/>
</dbReference>
<dbReference type="SUPFAM" id="SSF75632">
    <property type="entry name" value="Cullin homology domain"/>
    <property type="match status" value="1"/>
</dbReference>
<evidence type="ECO:0000256" key="5">
    <source>
        <dbReference type="ARBA" id="ARBA00022843"/>
    </source>
</evidence>
<dbReference type="InterPro" id="IPR019559">
    <property type="entry name" value="Cullin_neddylation_domain"/>
</dbReference>
<evidence type="ECO:0000259" key="8">
    <source>
        <dbReference type="PROSITE" id="PS50069"/>
    </source>
</evidence>
<dbReference type="AlphaFoldDB" id="A0A1Y1ZYL9"/>
<dbReference type="InterPro" id="IPR059120">
    <property type="entry name" value="Cullin-like_AB"/>
</dbReference>